<dbReference type="Proteomes" id="UP000526942">
    <property type="component" value="Unassembled WGS sequence"/>
</dbReference>
<evidence type="ECO:0000256" key="2">
    <source>
        <dbReference type="ARBA" id="ARBA00004230"/>
    </source>
</evidence>
<comment type="caution">
    <text evidence="13">The sequence shown here is derived from an EMBL/GenBank/DDBJ whole genome shotgun (WGS) entry which is preliminary data.</text>
</comment>
<dbReference type="Pfam" id="PF00011">
    <property type="entry name" value="HSP20"/>
    <property type="match status" value="1"/>
</dbReference>
<comment type="function">
    <text evidence="1">Component of the outer dense fibers (ODF) of spermatozoa. ODF are filamentous structures located on the outside of the axoneme in the midpiece and principal piece of the mammalian sperm tail and may help to maintain the passive elastic structures and elastic recoil of the sperm tail.</text>
</comment>
<evidence type="ECO:0000256" key="4">
    <source>
        <dbReference type="ARBA" id="ARBA00019020"/>
    </source>
</evidence>
<keyword evidence="6" id="KW-0221">Differentiation</keyword>
<feature type="non-terminal residue" evidence="13">
    <location>
        <position position="83"/>
    </location>
</feature>
<dbReference type="PANTHER" id="PTHR17125:SF2">
    <property type="entry name" value="OUTER DENSE FIBER PROTEIN 1"/>
    <property type="match status" value="1"/>
</dbReference>
<dbReference type="PANTHER" id="PTHR17125">
    <property type="entry name" value="OUTER DENSE FIBER PROTEIN 1"/>
    <property type="match status" value="1"/>
</dbReference>
<organism evidence="13 14">
    <name type="scientific">Corythaixoides concolor</name>
    <name type="common">Grey go-away-bird</name>
    <dbReference type="NCBI Taxonomy" id="103956"/>
    <lineage>
        <taxon>Eukaryota</taxon>
        <taxon>Metazoa</taxon>
        <taxon>Chordata</taxon>
        <taxon>Craniata</taxon>
        <taxon>Vertebrata</taxon>
        <taxon>Euteleostomi</taxon>
        <taxon>Archelosauria</taxon>
        <taxon>Archosauria</taxon>
        <taxon>Dinosauria</taxon>
        <taxon>Saurischia</taxon>
        <taxon>Theropoda</taxon>
        <taxon>Coelurosauria</taxon>
        <taxon>Aves</taxon>
        <taxon>Neognathae</taxon>
        <taxon>Neoaves</taxon>
        <taxon>Otidimorphae</taxon>
        <taxon>Musophagiformes</taxon>
        <taxon>Musophagidae</taxon>
        <taxon>Corythaixoides</taxon>
    </lineage>
</organism>
<dbReference type="PROSITE" id="PS01031">
    <property type="entry name" value="SHSP"/>
    <property type="match status" value="1"/>
</dbReference>
<keyword evidence="8" id="KW-0744">Spermatogenesis</keyword>
<evidence type="ECO:0000256" key="11">
    <source>
        <dbReference type="RuleBase" id="RU003616"/>
    </source>
</evidence>
<keyword evidence="9" id="KW-0969">Cilium</keyword>
<evidence type="ECO:0000256" key="8">
    <source>
        <dbReference type="ARBA" id="ARBA00022871"/>
    </source>
</evidence>
<dbReference type="EMBL" id="VXAM01000605">
    <property type="protein sequence ID" value="NXJ96549.1"/>
    <property type="molecule type" value="Genomic_DNA"/>
</dbReference>
<dbReference type="Gene3D" id="2.60.40.790">
    <property type="match status" value="1"/>
</dbReference>
<evidence type="ECO:0000256" key="1">
    <source>
        <dbReference type="ARBA" id="ARBA00001979"/>
    </source>
</evidence>
<dbReference type="GO" id="GO:0007283">
    <property type="term" value="P:spermatogenesis"/>
    <property type="evidence" value="ECO:0007669"/>
    <property type="project" value="UniProtKB-KW"/>
</dbReference>
<accession>A0A7L0FNT6</accession>
<dbReference type="InterPro" id="IPR008978">
    <property type="entry name" value="HSP20-like_chaperone"/>
</dbReference>
<feature type="domain" description="SHSP" evidence="12">
    <location>
        <begin position="1"/>
        <end position="83"/>
    </location>
</feature>
<evidence type="ECO:0000256" key="10">
    <source>
        <dbReference type="PROSITE-ProRule" id="PRU00285"/>
    </source>
</evidence>
<keyword evidence="5" id="KW-0217">Developmental protein</keyword>
<dbReference type="GO" id="GO:0005813">
    <property type="term" value="C:centrosome"/>
    <property type="evidence" value="ECO:0007669"/>
    <property type="project" value="UniProtKB-SubCell"/>
</dbReference>
<evidence type="ECO:0000313" key="14">
    <source>
        <dbReference type="Proteomes" id="UP000526942"/>
    </source>
</evidence>
<evidence type="ECO:0000256" key="9">
    <source>
        <dbReference type="ARBA" id="ARBA00023069"/>
    </source>
</evidence>
<dbReference type="InterPro" id="IPR002068">
    <property type="entry name" value="A-crystallin/Hsp20_dom"/>
</dbReference>
<evidence type="ECO:0000259" key="12">
    <source>
        <dbReference type="PROSITE" id="PS01031"/>
    </source>
</evidence>
<proteinExistence type="inferred from homology"/>
<sequence length="83" mass="9442">SMPRRLNRMSDSSHDHQILSLIDMEGFDPKEITVTVKDGKVKVLAEHSEELTTARGKDYTYKKLTKEISLPPGLSEDKVIWSL</sequence>
<keyword evidence="7" id="KW-0282">Flagellum</keyword>
<reference evidence="13 14" key="1">
    <citation type="submission" date="2019-09" db="EMBL/GenBank/DDBJ databases">
        <title>Bird 10,000 Genomes (B10K) Project - Family phase.</title>
        <authorList>
            <person name="Zhang G."/>
        </authorList>
    </citation>
    <scope>NUCLEOTIDE SEQUENCE [LARGE SCALE GENOMIC DNA]</scope>
    <source>
        <strain evidence="13">B10K-DU-011-20</strain>
        <tissue evidence="13">Muscle</tissue>
    </source>
</reference>
<evidence type="ECO:0000256" key="7">
    <source>
        <dbReference type="ARBA" id="ARBA00022846"/>
    </source>
</evidence>
<dbReference type="GO" id="GO:0030154">
    <property type="term" value="P:cell differentiation"/>
    <property type="evidence" value="ECO:0007669"/>
    <property type="project" value="UniProtKB-KW"/>
</dbReference>
<evidence type="ECO:0000256" key="6">
    <source>
        <dbReference type="ARBA" id="ARBA00022782"/>
    </source>
</evidence>
<dbReference type="SUPFAM" id="SSF49764">
    <property type="entry name" value="HSP20-like chaperones"/>
    <property type="match status" value="1"/>
</dbReference>
<evidence type="ECO:0000256" key="3">
    <source>
        <dbReference type="ARBA" id="ARBA00004300"/>
    </source>
</evidence>
<keyword evidence="14" id="KW-1185">Reference proteome</keyword>
<protein>
    <recommendedName>
        <fullName evidence="4">Outer dense fiber protein 1</fullName>
    </recommendedName>
</protein>
<dbReference type="GO" id="GO:0031514">
    <property type="term" value="C:motile cilium"/>
    <property type="evidence" value="ECO:0007669"/>
    <property type="project" value="UniProtKB-SubCell"/>
</dbReference>
<comment type="subcellular location">
    <subcellularLocation>
        <location evidence="2">Cell projection</location>
        <location evidence="2">Cilium</location>
        <location evidence="2">Flagellum</location>
    </subcellularLocation>
    <subcellularLocation>
        <location evidence="3">Cytoplasm</location>
        <location evidence="3">Cytoskeleton</location>
        <location evidence="3">Microtubule organizing center</location>
        <location evidence="3">Centrosome</location>
    </subcellularLocation>
</comment>
<evidence type="ECO:0000256" key="5">
    <source>
        <dbReference type="ARBA" id="ARBA00022473"/>
    </source>
</evidence>
<keyword evidence="9" id="KW-0966">Cell projection</keyword>
<feature type="non-terminal residue" evidence="13">
    <location>
        <position position="1"/>
    </location>
</feature>
<comment type="similarity">
    <text evidence="10 11">Belongs to the small heat shock protein (HSP20) family.</text>
</comment>
<evidence type="ECO:0000313" key="13">
    <source>
        <dbReference type="EMBL" id="NXJ96549.1"/>
    </source>
</evidence>
<dbReference type="OrthoDB" id="1431247at2759"/>
<dbReference type="GO" id="GO:0099513">
    <property type="term" value="C:polymeric cytoskeletal fiber"/>
    <property type="evidence" value="ECO:0007669"/>
    <property type="project" value="InterPro"/>
</dbReference>
<dbReference type="AlphaFoldDB" id="A0A7L0FNT6"/>
<name>A0A7L0FNT6_CORCN</name>
<gene>
    <name evidence="13" type="primary">Odf1</name>
    <name evidence="13" type="ORF">CORCON_R11523</name>
</gene>
<dbReference type="InterPro" id="IPR037389">
    <property type="entry name" value="ODFP"/>
</dbReference>